<keyword evidence="2" id="KW-1185">Reference proteome</keyword>
<evidence type="ECO:0000313" key="1">
    <source>
        <dbReference type="EMBL" id="MFD1601899.1"/>
    </source>
</evidence>
<accession>A0ABW4H918</accession>
<dbReference type="RefSeq" id="WP_379816328.1">
    <property type="nucleotide sequence ID" value="NZ_JBHUDZ010000002.1"/>
</dbReference>
<reference evidence="2" key="1">
    <citation type="journal article" date="2019" name="Int. J. Syst. Evol. Microbiol.">
        <title>The Global Catalogue of Microorganisms (GCM) 10K type strain sequencing project: providing services to taxonomists for standard genome sequencing and annotation.</title>
        <authorList>
            <consortium name="The Broad Institute Genomics Platform"/>
            <consortium name="The Broad Institute Genome Sequencing Center for Infectious Disease"/>
            <person name="Wu L."/>
            <person name="Ma J."/>
        </authorList>
    </citation>
    <scope>NUCLEOTIDE SEQUENCE [LARGE SCALE GENOMIC DNA]</scope>
    <source>
        <strain evidence="2">CCUG 70865</strain>
    </source>
</reference>
<protein>
    <recommendedName>
        <fullName evidence="3">DUF4268 domain-containing protein</fullName>
    </recommendedName>
</protein>
<comment type="caution">
    <text evidence="1">The sequence shown here is derived from an EMBL/GenBank/DDBJ whole genome shotgun (WGS) entry which is preliminary data.</text>
</comment>
<dbReference type="EMBL" id="JBHUDZ010000002">
    <property type="protein sequence ID" value="MFD1601899.1"/>
    <property type="molecule type" value="Genomic_DNA"/>
</dbReference>
<proteinExistence type="predicted"/>
<organism evidence="1 2">
    <name type="scientific">Flavobacterium artemisiae</name>
    <dbReference type="NCBI Taxonomy" id="2126556"/>
    <lineage>
        <taxon>Bacteria</taxon>
        <taxon>Pseudomonadati</taxon>
        <taxon>Bacteroidota</taxon>
        <taxon>Flavobacteriia</taxon>
        <taxon>Flavobacteriales</taxon>
        <taxon>Flavobacteriaceae</taxon>
        <taxon>Flavobacterium</taxon>
    </lineage>
</organism>
<sequence length="162" mass="19911">MYLILYKINKDEQQLYDLIKDCNNAFENSFFYKTDSDEGLEYNVFEGTLNNEEISIYFEGKINFFKLHIKYSQFLNHESYYERVLNFEKAFLDLFHNETDLYRLDEILLEDLVPKQGINWHQKNDANEIFNQWIVNEEKLHWLKIEIPYKELSFRDFFKERA</sequence>
<dbReference type="Proteomes" id="UP001597138">
    <property type="component" value="Unassembled WGS sequence"/>
</dbReference>
<gene>
    <name evidence="1" type="ORF">ACFSC2_04005</name>
</gene>
<evidence type="ECO:0000313" key="2">
    <source>
        <dbReference type="Proteomes" id="UP001597138"/>
    </source>
</evidence>
<evidence type="ECO:0008006" key="3">
    <source>
        <dbReference type="Google" id="ProtNLM"/>
    </source>
</evidence>
<name>A0ABW4H918_9FLAO</name>